<name>A0A1X7N065_9LACT</name>
<dbReference type="EMBL" id="FXBJ01000002">
    <property type="protein sequence ID" value="SMH30596.1"/>
    <property type="molecule type" value="Genomic_DNA"/>
</dbReference>
<dbReference type="OrthoDB" id="2156628at2"/>
<accession>A0A1X7N065</accession>
<keyword evidence="2" id="KW-1185">Reference proteome</keyword>
<proteinExistence type="predicted"/>
<sequence>MTTTKHWNQMRSELLEKMYQVVTSWDGTTQEALVITEKNQEILIHWQNMTKQVGNEEFLPYTEIEKEKQTEILSFQQRMIASISNERLVVMSQMKQINQKNKVRDNYVSVKRDSLFIDKGL</sequence>
<organism evidence="1 2">
    <name type="scientific">Carnobacterium iners</name>
    <dbReference type="NCBI Taxonomy" id="1073423"/>
    <lineage>
        <taxon>Bacteria</taxon>
        <taxon>Bacillati</taxon>
        <taxon>Bacillota</taxon>
        <taxon>Bacilli</taxon>
        <taxon>Lactobacillales</taxon>
        <taxon>Carnobacteriaceae</taxon>
        <taxon>Carnobacterium</taxon>
    </lineage>
</organism>
<dbReference type="STRING" id="1073423.SAMN04488700_1192"/>
<evidence type="ECO:0000313" key="2">
    <source>
        <dbReference type="Proteomes" id="UP000193435"/>
    </source>
</evidence>
<reference evidence="1 2" key="1">
    <citation type="submission" date="2017-04" db="EMBL/GenBank/DDBJ databases">
        <authorList>
            <person name="Afonso C.L."/>
            <person name="Miller P.J."/>
            <person name="Scott M.A."/>
            <person name="Spackman E."/>
            <person name="Goraichik I."/>
            <person name="Dimitrov K.M."/>
            <person name="Suarez D.L."/>
            <person name="Swayne D.E."/>
        </authorList>
    </citation>
    <scope>NUCLEOTIDE SEQUENCE [LARGE SCALE GENOMIC DNA]</scope>
    <source>
        <strain evidence="1 2">LMG26642</strain>
    </source>
</reference>
<dbReference type="Proteomes" id="UP000193435">
    <property type="component" value="Unassembled WGS sequence"/>
</dbReference>
<evidence type="ECO:0000313" key="1">
    <source>
        <dbReference type="EMBL" id="SMH30596.1"/>
    </source>
</evidence>
<gene>
    <name evidence="1" type="ORF">SAMN04488700_1192</name>
</gene>
<dbReference type="RefSeq" id="WP_085559376.1">
    <property type="nucleotide sequence ID" value="NZ_FOAH01000001.1"/>
</dbReference>
<dbReference type="AlphaFoldDB" id="A0A1X7N065"/>
<protein>
    <recommendedName>
        <fullName evidence="3">Flagellar protein FliT</fullName>
    </recommendedName>
</protein>
<evidence type="ECO:0008006" key="3">
    <source>
        <dbReference type="Google" id="ProtNLM"/>
    </source>
</evidence>